<gene>
    <name evidence="2" type="ORF">A2427_03175</name>
</gene>
<evidence type="ECO:0000259" key="1">
    <source>
        <dbReference type="Pfam" id="PF08241"/>
    </source>
</evidence>
<reference evidence="2 3" key="1">
    <citation type="journal article" date="2016" name="Nat. Commun.">
        <title>Thousands of microbial genomes shed light on interconnected biogeochemical processes in an aquifer system.</title>
        <authorList>
            <person name="Anantharaman K."/>
            <person name="Brown C.T."/>
            <person name="Hug L.A."/>
            <person name="Sharon I."/>
            <person name="Castelle C.J."/>
            <person name="Probst A.J."/>
            <person name="Thomas B.C."/>
            <person name="Singh A."/>
            <person name="Wilkins M.J."/>
            <person name="Karaoz U."/>
            <person name="Brodie E.L."/>
            <person name="Williams K.H."/>
            <person name="Hubbard S.S."/>
            <person name="Banfield J.F."/>
        </authorList>
    </citation>
    <scope>NUCLEOTIDE SEQUENCE [LARGE SCALE GENOMIC DNA]</scope>
</reference>
<name>A0A1G2ENH3_9BACT</name>
<evidence type="ECO:0000313" key="3">
    <source>
        <dbReference type="Proteomes" id="UP000176326"/>
    </source>
</evidence>
<dbReference type="CDD" id="cd02440">
    <property type="entry name" value="AdoMet_MTases"/>
    <property type="match status" value="1"/>
</dbReference>
<dbReference type="GO" id="GO:0008757">
    <property type="term" value="F:S-adenosylmethionine-dependent methyltransferase activity"/>
    <property type="evidence" value="ECO:0007669"/>
    <property type="project" value="InterPro"/>
</dbReference>
<proteinExistence type="predicted"/>
<protein>
    <recommendedName>
        <fullName evidence="1">Methyltransferase type 11 domain-containing protein</fullName>
    </recommendedName>
</protein>
<organism evidence="2 3">
    <name type="scientific">Candidatus Nealsonbacteria bacterium RIFOXYC1_FULL_40_7</name>
    <dbReference type="NCBI Taxonomy" id="1801678"/>
    <lineage>
        <taxon>Bacteria</taxon>
        <taxon>Candidatus Nealsoniibacteriota</taxon>
    </lineage>
</organism>
<dbReference type="Gene3D" id="3.40.50.150">
    <property type="entry name" value="Vaccinia Virus protein VP39"/>
    <property type="match status" value="1"/>
</dbReference>
<dbReference type="SUPFAM" id="SSF53335">
    <property type="entry name" value="S-adenosyl-L-methionine-dependent methyltransferases"/>
    <property type="match status" value="1"/>
</dbReference>
<dbReference type="Pfam" id="PF08241">
    <property type="entry name" value="Methyltransf_11"/>
    <property type="match status" value="1"/>
</dbReference>
<feature type="domain" description="Methyltransferase type 11" evidence="1">
    <location>
        <begin position="89"/>
        <end position="166"/>
    </location>
</feature>
<comment type="caution">
    <text evidence="2">The sequence shown here is derived from an EMBL/GenBank/DDBJ whole genome shotgun (WGS) entry which is preliminary data.</text>
</comment>
<accession>A0A1G2ENH3</accession>
<dbReference type="InterPro" id="IPR029063">
    <property type="entry name" value="SAM-dependent_MTases_sf"/>
</dbReference>
<sequence length="179" mass="20388">METSEMLLPGGYRLFDQEGNMMMGNRREEFNVNNRSFLNIDMYFSQEVSGRINKLLSERPEKQILVLDLAGGTESRAVKDIEKEQKFGNRVKALNIDFAQNIEKGEGARRVQGDATQVPLADSCVDIVYSRQFLPFIRRFNPGHVLLVKKVLSEVARVLKPEGMAFLDDEEELSDIKSD</sequence>
<dbReference type="Proteomes" id="UP000176326">
    <property type="component" value="Unassembled WGS sequence"/>
</dbReference>
<dbReference type="EMBL" id="MHMN01000046">
    <property type="protein sequence ID" value="OGZ27307.1"/>
    <property type="molecule type" value="Genomic_DNA"/>
</dbReference>
<dbReference type="AlphaFoldDB" id="A0A1G2ENH3"/>
<evidence type="ECO:0000313" key="2">
    <source>
        <dbReference type="EMBL" id="OGZ27307.1"/>
    </source>
</evidence>
<dbReference type="InterPro" id="IPR013216">
    <property type="entry name" value="Methyltransf_11"/>
</dbReference>